<proteinExistence type="predicted"/>
<protein>
    <submittedName>
        <fullName evidence="1">Phage tail protein</fullName>
    </submittedName>
</protein>
<dbReference type="InterPro" id="IPR058154">
    <property type="entry name" value="Bxb1_TTP-like"/>
</dbReference>
<name>A0ABX8RYE0_NOCIO</name>
<dbReference type="RefSeq" id="WP_218473954.1">
    <property type="nucleotide sequence ID" value="NZ_BAABJN010000005.1"/>
</dbReference>
<evidence type="ECO:0000313" key="1">
    <source>
        <dbReference type="EMBL" id="QXN92566.1"/>
    </source>
</evidence>
<accession>A0ABX8RYE0</accession>
<dbReference type="Proteomes" id="UP000694257">
    <property type="component" value="Chromosome"/>
</dbReference>
<keyword evidence="2" id="KW-1185">Reference proteome</keyword>
<sequence length="296" mass="30962">MALNDAAVITPGAGYIYVANPGTLPPTPAALKTLDPLLFGAQHITLTMTGTPTAGKWTIKSAAAETPVDVPFDASGPKIAELVASLPSIGAGNVTYVSGGPLLSTPVVLAFAGKLQGKTVPLTIVSTGLSGGTTPAVSSVTSTAPNGWSIVGHTSLENLPELAYEGGDTETKGTWQRKALREVEKEAISDHMTVQIQQFDSSSLKLYYGKNNSTTAGVFGVKGGSAPVNEKAILTIIVDGDVRLGHYVPRSNVRRDEAIKLSGEDFATLPIRATFLQLGSQDLYSWINEDLFPVEP</sequence>
<evidence type="ECO:0000313" key="2">
    <source>
        <dbReference type="Proteomes" id="UP000694257"/>
    </source>
</evidence>
<reference evidence="1 2" key="1">
    <citation type="submission" date="2021-07" db="EMBL/GenBank/DDBJ databases">
        <title>Whole Genome Sequence of Nocardia Iowensis.</title>
        <authorList>
            <person name="Lamm A."/>
            <person name="Collins-Fairclough A.M."/>
            <person name="Bunk B."/>
            <person name="Sproer C."/>
        </authorList>
    </citation>
    <scope>NUCLEOTIDE SEQUENCE [LARGE SCALE GENOMIC DNA]</scope>
    <source>
        <strain evidence="1 2">NRRL 5646</strain>
    </source>
</reference>
<gene>
    <name evidence="1" type="ORF">KV110_05310</name>
</gene>
<organism evidence="1 2">
    <name type="scientific">Nocardia iowensis</name>
    <dbReference type="NCBI Taxonomy" id="204891"/>
    <lineage>
        <taxon>Bacteria</taxon>
        <taxon>Bacillati</taxon>
        <taxon>Actinomycetota</taxon>
        <taxon>Actinomycetes</taxon>
        <taxon>Mycobacteriales</taxon>
        <taxon>Nocardiaceae</taxon>
        <taxon>Nocardia</taxon>
    </lineage>
</organism>
<dbReference type="EMBL" id="CP078145">
    <property type="protein sequence ID" value="QXN92566.1"/>
    <property type="molecule type" value="Genomic_DNA"/>
</dbReference>
<dbReference type="Pfam" id="PF25681">
    <property type="entry name" value="Phage_TTP_17"/>
    <property type="match status" value="2"/>
</dbReference>